<feature type="signal peptide" evidence="4">
    <location>
        <begin position="1"/>
        <end position="22"/>
    </location>
</feature>
<keyword evidence="6" id="KW-0255">Endonuclease</keyword>
<dbReference type="InterPro" id="IPR007346">
    <property type="entry name" value="Endonuclease-I"/>
</dbReference>
<dbReference type="SUPFAM" id="SSF54060">
    <property type="entry name" value="His-Me finger endonucleases"/>
    <property type="match status" value="1"/>
</dbReference>
<evidence type="ECO:0000259" key="5">
    <source>
        <dbReference type="Pfam" id="PF05901"/>
    </source>
</evidence>
<feature type="chain" id="PRO_5046035547" evidence="4">
    <location>
        <begin position="23"/>
        <end position="299"/>
    </location>
</feature>
<dbReference type="GO" id="GO:0004519">
    <property type="term" value="F:endonuclease activity"/>
    <property type="evidence" value="ECO:0007669"/>
    <property type="project" value="UniProtKB-KW"/>
</dbReference>
<protein>
    <submittedName>
        <fullName evidence="6">Endonuclease</fullName>
    </submittedName>
</protein>
<keyword evidence="4" id="KW-0732">Signal</keyword>
<keyword evidence="3" id="KW-0378">Hydrolase</keyword>
<organism evidence="6 7">
    <name type="scientific">Vreelandella malpeensis</name>
    <dbReference type="NCBI Taxonomy" id="1172368"/>
    <lineage>
        <taxon>Bacteria</taxon>
        <taxon>Pseudomonadati</taxon>
        <taxon>Pseudomonadota</taxon>
        <taxon>Gammaproteobacteria</taxon>
        <taxon>Oceanospirillales</taxon>
        <taxon>Halomonadaceae</taxon>
        <taxon>Vreelandella</taxon>
    </lineage>
</organism>
<dbReference type="Pfam" id="PF05901">
    <property type="entry name" value="Excalibur"/>
    <property type="match status" value="1"/>
</dbReference>
<feature type="domain" description="Excalibur calcium-binding" evidence="5">
    <location>
        <begin position="261"/>
        <end position="295"/>
    </location>
</feature>
<sequence>MIKCLVALSIGLTLALSSVIEAAPPSSFNAAKRIAEREIYHDQSETFYCGCTFDFEHGPDLDSCGYEVRKQPARANRIEWEHVMPAYDFGRQRQCWQQGGRDNCRRTDPVFQMMEADLHNLVPAIGEVNGDRSNMRFAMVNSPAHEYGACDAAVSFEERAFQPPANRRGDIARTYWYMRDTYGIQISRQQQQLFTAWAAQDPVDSWELERNRRIAAIQGNGNPHVSDEELPPAPELVTPSSVLENLPSAPSALTGFSCETRKTCGQMSSCEEAYYHLLQCGNGRLDGDNDGVPCEAICR</sequence>
<dbReference type="InterPro" id="IPR008613">
    <property type="entry name" value="Excalibur_Ca-bd_domain"/>
</dbReference>
<dbReference type="RefSeq" id="WP_227390575.1">
    <property type="nucleotide sequence ID" value="NZ_JBHSCJ010000002.1"/>
</dbReference>
<evidence type="ECO:0000256" key="2">
    <source>
        <dbReference type="ARBA" id="ARBA00022722"/>
    </source>
</evidence>
<dbReference type="EMBL" id="WHVL01000005">
    <property type="protein sequence ID" value="MCB8889908.1"/>
    <property type="molecule type" value="Genomic_DNA"/>
</dbReference>
<evidence type="ECO:0000256" key="3">
    <source>
        <dbReference type="ARBA" id="ARBA00022801"/>
    </source>
</evidence>
<proteinExistence type="inferred from homology"/>
<reference evidence="6 7" key="1">
    <citation type="journal article" date="2021" name="Sci. Rep.">
        <title>Genome analysis of a halophilic bacterium Halomonas malpeensis YU-PRIM-29(T) reveals its exopolysaccharide and pigment producing capabilities.</title>
        <authorList>
            <person name="Athmika"/>
            <person name="Ghate S.D."/>
            <person name="Arun A.B."/>
            <person name="Rao S.S."/>
            <person name="Kumar S.T.A."/>
            <person name="Kandiyil M.K."/>
            <person name="Saptami K."/>
            <person name="Rekha P.D."/>
        </authorList>
    </citation>
    <scope>NUCLEOTIDE SEQUENCE [LARGE SCALE GENOMIC DNA]</scope>
    <source>
        <strain evidence="7">prim 29</strain>
    </source>
</reference>
<keyword evidence="2" id="KW-0540">Nuclease</keyword>
<evidence type="ECO:0000313" key="6">
    <source>
        <dbReference type="EMBL" id="MCB8889908.1"/>
    </source>
</evidence>
<comment type="caution">
    <text evidence="6">The sequence shown here is derived from an EMBL/GenBank/DDBJ whole genome shotgun (WGS) entry which is preliminary data.</text>
</comment>
<comment type="similarity">
    <text evidence="1">Belongs to the EndA/NucM nuclease family.</text>
</comment>
<dbReference type="Proteomes" id="UP001319882">
    <property type="component" value="Unassembled WGS sequence"/>
</dbReference>
<dbReference type="PANTHER" id="PTHR33607">
    <property type="entry name" value="ENDONUCLEASE-1"/>
    <property type="match status" value="1"/>
</dbReference>
<evidence type="ECO:0000313" key="7">
    <source>
        <dbReference type="Proteomes" id="UP001319882"/>
    </source>
</evidence>
<evidence type="ECO:0000256" key="1">
    <source>
        <dbReference type="ARBA" id="ARBA00006429"/>
    </source>
</evidence>
<accession>A0ABS8DU98</accession>
<dbReference type="InterPro" id="IPR044925">
    <property type="entry name" value="His-Me_finger_sf"/>
</dbReference>
<dbReference type="PANTHER" id="PTHR33607:SF2">
    <property type="entry name" value="ENDONUCLEASE-1"/>
    <property type="match status" value="1"/>
</dbReference>
<name>A0ABS8DU98_9GAMM</name>
<dbReference type="Pfam" id="PF04231">
    <property type="entry name" value="Endonuclease_1"/>
    <property type="match status" value="1"/>
</dbReference>
<evidence type="ECO:0000256" key="4">
    <source>
        <dbReference type="SAM" id="SignalP"/>
    </source>
</evidence>
<gene>
    <name evidence="6" type="ORF">GEV37_12375</name>
</gene>
<keyword evidence="7" id="KW-1185">Reference proteome</keyword>